<dbReference type="PANTHER" id="PTHR11669">
    <property type="entry name" value="REPLICATION FACTOR C / DNA POLYMERASE III GAMMA-TAU SUBUNIT"/>
    <property type="match status" value="1"/>
</dbReference>
<dbReference type="Pfam" id="PF09115">
    <property type="entry name" value="DNApol3-delta_C"/>
    <property type="match status" value="1"/>
</dbReference>
<keyword evidence="3" id="KW-0808">Transferase</keyword>
<dbReference type="EMBL" id="FNQE01000014">
    <property type="protein sequence ID" value="SDY99055.1"/>
    <property type="molecule type" value="Genomic_DNA"/>
</dbReference>
<dbReference type="GO" id="GO:0009360">
    <property type="term" value="C:DNA polymerase III complex"/>
    <property type="evidence" value="ECO:0007669"/>
    <property type="project" value="InterPro"/>
</dbReference>
<evidence type="ECO:0000256" key="5">
    <source>
        <dbReference type="ARBA" id="ARBA00022705"/>
    </source>
</evidence>
<dbReference type="InterPro" id="IPR015199">
    <property type="entry name" value="DNA_pol_III_delta_C"/>
</dbReference>
<dbReference type="InterPro" id="IPR050238">
    <property type="entry name" value="DNA_Rep/Repair_Clamp_Loader"/>
</dbReference>
<comment type="catalytic activity">
    <reaction evidence="7">
        <text>DNA(n) + a 2'-deoxyribonucleoside 5'-triphosphate = DNA(n+1) + diphosphate</text>
        <dbReference type="Rhea" id="RHEA:22508"/>
        <dbReference type="Rhea" id="RHEA-COMP:17339"/>
        <dbReference type="Rhea" id="RHEA-COMP:17340"/>
        <dbReference type="ChEBI" id="CHEBI:33019"/>
        <dbReference type="ChEBI" id="CHEBI:61560"/>
        <dbReference type="ChEBI" id="CHEBI:173112"/>
        <dbReference type="EC" id="2.7.7.7"/>
    </reaction>
</comment>
<evidence type="ECO:0000256" key="2">
    <source>
        <dbReference type="ARBA" id="ARBA00014363"/>
    </source>
</evidence>
<reference evidence="9 10" key="1">
    <citation type="submission" date="2016-10" db="EMBL/GenBank/DDBJ databases">
        <authorList>
            <person name="de Groot N.N."/>
        </authorList>
    </citation>
    <scope>NUCLEOTIDE SEQUENCE [LARGE SCALE GENOMIC DNA]</scope>
    <source>
        <strain evidence="9 10">DSM 21650</strain>
    </source>
</reference>
<dbReference type="Gene3D" id="1.20.272.10">
    <property type="match status" value="1"/>
</dbReference>
<keyword evidence="4" id="KW-0548">Nucleotidyltransferase</keyword>
<dbReference type="PRINTS" id="PR00300">
    <property type="entry name" value="CLPPROTEASEA"/>
</dbReference>
<evidence type="ECO:0000313" key="9">
    <source>
        <dbReference type="EMBL" id="SDY99055.1"/>
    </source>
</evidence>
<evidence type="ECO:0000256" key="3">
    <source>
        <dbReference type="ARBA" id="ARBA00022679"/>
    </source>
</evidence>
<dbReference type="GO" id="GO:0008408">
    <property type="term" value="F:3'-5' exonuclease activity"/>
    <property type="evidence" value="ECO:0007669"/>
    <property type="project" value="InterPro"/>
</dbReference>
<evidence type="ECO:0000313" key="10">
    <source>
        <dbReference type="Proteomes" id="UP000198625"/>
    </source>
</evidence>
<dbReference type="InterPro" id="IPR001270">
    <property type="entry name" value="ClpA/B"/>
</dbReference>
<dbReference type="AlphaFoldDB" id="A0A1H3PE17"/>
<evidence type="ECO:0000256" key="7">
    <source>
        <dbReference type="ARBA" id="ARBA00049244"/>
    </source>
</evidence>
<dbReference type="InterPro" id="IPR027417">
    <property type="entry name" value="P-loop_NTPase"/>
</dbReference>
<keyword evidence="6" id="KW-0239">DNA-directed DNA polymerase</keyword>
<dbReference type="Gene3D" id="3.40.50.300">
    <property type="entry name" value="P-loop containing nucleotide triphosphate hydrolases"/>
    <property type="match status" value="1"/>
</dbReference>
<organism evidence="9 10">
    <name type="scientific">Proteiniborus ethanoligenes</name>
    <dbReference type="NCBI Taxonomy" id="415015"/>
    <lineage>
        <taxon>Bacteria</taxon>
        <taxon>Bacillati</taxon>
        <taxon>Bacillota</taxon>
        <taxon>Clostridia</taxon>
        <taxon>Eubacteriales</taxon>
        <taxon>Proteiniborus</taxon>
    </lineage>
</organism>
<dbReference type="SUPFAM" id="SSF52540">
    <property type="entry name" value="P-loop containing nucleoside triphosphate hydrolases"/>
    <property type="match status" value="1"/>
</dbReference>
<dbReference type="GO" id="GO:0003677">
    <property type="term" value="F:DNA binding"/>
    <property type="evidence" value="ECO:0007669"/>
    <property type="project" value="InterPro"/>
</dbReference>
<keyword evidence="5" id="KW-0235">DNA replication</keyword>
<dbReference type="GO" id="GO:0003887">
    <property type="term" value="F:DNA-directed DNA polymerase activity"/>
    <property type="evidence" value="ECO:0007669"/>
    <property type="project" value="UniProtKB-KW"/>
</dbReference>
<dbReference type="RefSeq" id="WP_091729237.1">
    <property type="nucleotide sequence ID" value="NZ_FNQE01000014.1"/>
</dbReference>
<name>A0A1H3PE17_9FIRM</name>
<dbReference type="InterPro" id="IPR004622">
    <property type="entry name" value="DNA_pol_HolB"/>
</dbReference>
<evidence type="ECO:0000256" key="6">
    <source>
        <dbReference type="ARBA" id="ARBA00022932"/>
    </source>
</evidence>
<dbReference type="NCBIfam" id="TIGR00678">
    <property type="entry name" value="holB"/>
    <property type="match status" value="1"/>
</dbReference>
<dbReference type="Pfam" id="PF13177">
    <property type="entry name" value="DNA_pol3_delta2"/>
    <property type="match status" value="1"/>
</dbReference>
<evidence type="ECO:0000256" key="4">
    <source>
        <dbReference type="ARBA" id="ARBA00022695"/>
    </source>
</evidence>
<dbReference type="EC" id="2.7.7.7" evidence="1"/>
<dbReference type="GO" id="GO:0006261">
    <property type="term" value="P:DNA-templated DNA replication"/>
    <property type="evidence" value="ECO:0007669"/>
    <property type="project" value="TreeGrafter"/>
</dbReference>
<gene>
    <name evidence="9" type="ORF">SAMN05660462_01454</name>
</gene>
<dbReference type="OrthoDB" id="9810148at2"/>
<protein>
    <recommendedName>
        <fullName evidence="2">DNA polymerase III subunit delta'</fullName>
        <ecNumber evidence="1">2.7.7.7</ecNumber>
    </recommendedName>
</protein>
<keyword evidence="10" id="KW-1185">Reference proteome</keyword>
<dbReference type="GO" id="GO:0005524">
    <property type="term" value="F:ATP binding"/>
    <property type="evidence" value="ECO:0007669"/>
    <property type="project" value="InterPro"/>
</dbReference>
<dbReference type="FunFam" id="3.40.50.300:FF:001255">
    <property type="entry name" value="DNA polymerase III subunit delta"/>
    <property type="match status" value="1"/>
</dbReference>
<proteinExistence type="predicted"/>
<evidence type="ECO:0000259" key="8">
    <source>
        <dbReference type="Pfam" id="PF09115"/>
    </source>
</evidence>
<evidence type="ECO:0000256" key="1">
    <source>
        <dbReference type="ARBA" id="ARBA00012417"/>
    </source>
</evidence>
<accession>A0A1H3PE17</accession>
<dbReference type="Proteomes" id="UP000198625">
    <property type="component" value="Unassembled WGS sequence"/>
</dbReference>
<dbReference type="STRING" id="415015.SAMN05660462_01454"/>
<sequence length="329" mass="37824">MDFEDIIGHENIIEGLKNAIRNDLVSHSYLFEGPKSIGKERLAKSLAKTLLCQRGGDSPCNKCSSCIKFDSGNHPDFHIEYPDGNSFKKEQIDELQRSIIKIPLESDRKVYILDHVDKMTQSAQNSFLKTLEEPPRYAVLILLGINSYSLLPTIVSRCQLIKFNSVDKTIIEKALISIYDKTEEQARFITSFSNGIVGRAIELSKSDSFKSLRDETIEILDTVTKGDKLKVYFGSDFFEKNKENIDEIMDIVLIWYRDLIVYKETENIDFIINRDKIDIIISQCKNLSRMKINDIIDTVVKTKDDIHANVNYQLAIEVMLLKIQEVEIW</sequence>
<feature type="domain" description="DNA polymerase III delta subunit C-terminal" evidence="8">
    <location>
        <begin position="226"/>
        <end position="324"/>
    </location>
</feature>
<dbReference type="PANTHER" id="PTHR11669:SF8">
    <property type="entry name" value="DNA POLYMERASE III SUBUNIT DELTA"/>
    <property type="match status" value="1"/>
</dbReference>